<evidence type="ECO:0000256" key="1">
    <source>
        <dbReference type="ARBA" id="ARBA00004123"/>
    </source>
</evidence>
<dbReference type="InterPro" id="IPR046347">
    <property type="entry name" value="bZIP_sf"/>
</dbReference>
<evidence type="ECO:0000313" key="6">
    <source>
        <dbReference type="Proteomes" id="UP001147760"/>
    </source>
</evidence>
<gene>
    <name evidence="5" type="ORF">N7530_007966</name>
</gene>
<dbReference type="Proteomes" id="UP001147760">
    <property type="component" value="Unassembled WGS sequence"/>
</dbReference>
<dbReference type="GO" id="GO:0000976">
    <property type="term" value="F:transcription cis-regulatory region binding"/>
    <property type="evidence" value="ECO:0007669"/>
    <property type="project" value="InterPro"/>
</dbReference>
<dbReference type="PROSITE" id="PS00036">
    <property type="entry name" value="BZIP_BASIC"/>
    <property type="match status" value="1"/>
</dbReference>
<evidence type="ECO:0000256" key="2">
    <source>
        <dbReference type="ARBA" id="ARBA00023242"/>
    </source>
</evidence>
<dbReference type="InterPro" id="IPR050936">
    <property type="entry name" value="AP-1-like"/>
</dbReference>
<keyword evidence="6" id="KW-1185">Reference proteome</keyword>
<dbReference type="GO" id="GO:0090575">
    <property type="term" value="C:RNA polymerase II transcription regulator complex"/>
    <property type="evidence" value="ECO:0007669"/>
    <property type="project" value="TreeGrafter"/>
</dbReference>
<feature type="region of interest" description="Disordered" evidence="3">
    <location>
        <begin position="364"/>
        <end position="421"/>
    </location>
</feature>
<name>A0A9W9WN92_9EURO</name>
<feature type="region of interest" description="Disordered" evidence="3">
    <location>
        <begin position="326"/>
        <end position="351"/>
    </location>
</feature>
<dbReference type="Gene3D" id="1.20.5.170">
    <property type="match status" value="1"/>
</dbReference>
<protein>
    <recommendedName>
        <fullName evidence="4">BZIP domain-containing protein</fullName>
    </recommendedName>
</protein>
<feature type="region of interest" description="Disordered" evidence="3">
    <location>
        <begin position="25"/>
        <end position="87"/>
    </location>
</feature>
<dbReference type="SUPFAM" id="SSF57959">
    <property type="entry name" value="Leucine zipper domain"/>
    <property type="match status" value="1"/>
</dbReference>
<dbReference type="OrthoDB" id="5374328at2759"/>
<proteinExistence type="predicted"/>
<dbReference type="EMBL" id="JAPWDO010000005">
    <property type="protein sequence ID" value="KAJ5470609.1"/>
    <property type="molecule type" value="Genomic_DNA"/>
</dbReference>
<keyword evidence="2" id="KW-0539">Nucleus</keyword>
<organism evidence="5 6">
    <name type="scientific">Penicillium desertorum</name>
    <dbReference type="NCBI Taxonomy" id="1303715"/>
    <lineage>
        <taxon>Eukaryota</taxon>
        <taxon>Fungi</taxon>
        <taxon>Dikarya</taxon>
        <taxon>Ascomycota</taxon>
        <taxon>Pezizomycotina</taxon>
        <taxon>Eurotiomycetes</taxon>
        <taxon>Eurotiomycetidae</taxon>
        <taxon>Eurotiales</taxon>
        <taxon>Aspergillaceae</taxon>
        <taxon>Penicillium</taxon>
    </lineage>
</organism>
<dbReference type="SMART" id="SM00338">
    <property type="entry name" value="BRLZ"/>
    <property type="match status" value="1"/>
</dbReference>
<feature type="region of interest" description="Disordered" evidence="3">
    <location>
        <begin position="154"/>
        <end position="205"/>
    </location>
</feature>
<dbReference type="InterPro" id="IPR004827">
    <property type="entry name" value="bZIP"/>
</dbReference>
<dbReference type="PANTHER" id="PTHR40621">
    <property type="entry name" value="TRANSCRIPTION FACTOR KAPC-RELATED"/>
    <property type="match status" value="1"/>
</dbReference>
<comment type="caution">
    <text evidence="5">The sequence shown here is derived from an EMBL/GenBank/DDBJ whole genome shotgun (WGS) entry which is preliminary data.</text>
</comment>
<reference evidence="5" key="1">
    <citation type="submission" date="2022-12" db="EMBL/GenBank/DDBJ databases">
        <authorList>
            <person name="Petersen C."/>
        </authorList>
    </citation>
    <scope>NUCLEOTIDE SEQUENCE</scope>
    <source>
        <strain evidence="5">IBT 17660</strain>
    </source>
</reference>
<evidence type="ECO:0000256" key="3">
    <source>
        <dbReference type="SAM" id="MobiDB-lite"/>
    </source>
</evidence>
<evidence type="ECO:0000313" key="5">
    <source>
        <dbReference type="EMBL" id="KAJ5470609.1"/>
    </source>
</evidence>
<feature type="compositionally biased region" description="Basic and acidic residues" evidence="3">
    <location>
        <begin position="229"/>
        <end position="259"/>
    </location>
</feature>
<dbReference type="PANTHER" id="PTHR40621:SF7">
    <property type="entry name" value="BZIP DOMAIN-CONTAINING PROTEIN"/>
    <property type="match status" value="1"/>
</dbReference>
<feature type="domain" description="BZIP" evidence="4">
    <location>
        <begin position="68"/>
        <end position="83"/>
    </location>
</feature>
<feature type="compositionally biased region" description="Basic and acidic residues" evidence="3">
    <location>
        <begin position="370"/>
        <end position="386"/>
    </location>
</feature>
<feature type="compositionally biased region" description="Pro residues" evidence="3">
    <location>
        <begin position="168"/>
        <end position="178"/>
    </location>
</feature>
<feature type="region of interest" description="Disordered" evidence="3">
    <location>
        <begin position="228"/>
        <end position="286"/>
    </location>
</feature>
<feature type="compositionally biased region" description="Pro residues" evidence="3">
    <location>
        <begin position="393"/>
        <end position="419"/>
    </location>
</feature>
<reference evidence="5" key="2">
    <citation type="journal article" date="2023" name="IMA Fungus">
        <title>Comparative genomic study of the Penicillium genus elucidates a diverse pangenome and 15 lateral gene transfer events.</title>
        <authorList>
            <person name="Petersen C."/>
            <person name="Sorensen T."/>
            <person name="Nielsen M.R."/>
            <person name="Sondergaard T.E."/>
            <person name="Sorensen J.L."/>
            <person name="Fitzpatrick D.A."/>
            <person name="Frisvad J.C."/>
            <person name="Nielsen K.L."/>
        </authorList>
    </citation>
    <scope>NUCLEOTIDE SEQUENCE</scope>
    <source>
        <strain evidence="5">IBT 17660</strain>
    </source>
</reference>
<dbReference type="GO" id="GO:0001228">
    <property type="term" value="F:DNA-binding transcription activator activity, RNA polymerase II-specific"/>
    <property type="evidence" value="ECO:0007669"/>
    <property type="project" value="TreeGrafter"/>
</dbReference>
<comment type="subcellular location">
    <subcellularLocation>
        <location evidence="1">Nucleus</location>
    </subcellularLocation>
</comment>
<sequence length="492" mass="53881">MASGVSMAPAPAGVPALALAPAPTLAARPSVAPSPGPGTPGSITSKEWVIPPRPKPGRKPATDTPPTKRKAQNRAAQRAFRERRAARVSELEEQMKEMEDNHDVQVASLQQQIGNLSGEVDQCREEMGWWRDRCHALEKEVSIERSAKEALVKEFRSSLTGPSASKPAPIPDSVPLPPRKTRSSRMEDVQPTSTERNKEDGQVNVPLGCNNCSNAHCQCIEDAFGTPMDTHESSRSRHEPHGVGSPERDHRDPHIKPDPEEMEIDFTAQFSSVPTQSQDNDVSSPPVDPCGFCQDGTPCICAEMAAQEQQRVRNINTFETNRLAPIQSISQFTPPPSEGDVRSEAPAPSVKPTPEALFFARRWQPPGQRAELHREEAAAEAEERTADAACQEMPPPPRPTRVKTPPMPSQPPAPKPAPPSELTLSCADTFTTLSRHPNFSRATDEISTWLPKLHTLPDPREIAPPDSRGAMEVEAASVMGVLRYFDRRFAEK</sequence>
<dbReference type="Pfam" id="PF10297">
    <property type="entry name" value="Hap4_Hap_bind"/>
    <property type="match status" value="1"/>
</dbReference>
<feature type="compositionally biased region" description="Polar residues" evidence="3">
    <location>
        <begin position="268"/>
        <end position="283"/>
    </location>
</feature>
<accession>A0A9W9WN92</accession>
<dbReference type="AlphaFoldDB" id="A0A9W9WN92"/>
<evidence type="ECO:0000259" key="4">
    <source>
        <dbReference type="PROSITE" id="PS00036"/>
    </source>
</evidence>
<dbReference type="InterPro" id="IPR018287">
    <property type="entry name" value="Hap4_TF_heteromerisation"/>
</dbReference>